<dbReference type="AlphaFoldDB" id="A0A382AGN6"/>
<protein>
    <submittedName>
        <fullName evidence="1">Uncharacterized protein</fullName>
    </submittedName>
</protein>
<feature type="non-terminal residue" evidence="1">
    <location>
        <position position="29"/>
    </location>
</feature>
<evidence type="ECO:0000313" key="1">
    <source>
        <dbReference type="EMBL" id="SVB00441.1"/>
    </source>
</evidence>
<name>A0A382AGN6_9ZZZZ</name>
<gene>
    <name evidence="1" type="ORF">METZ01_LOCUS153295</name>
</gene>
<accession>A0A382AGN6</accession>
<organism evidence="1">
    <name type="scientific">marine metagenome</name>
    <dbReference type="NCBI Taxonomy" id="408172"/>
    <lineage>
        <taxon>unclassified sequences</taxon>
        <taxon>metagenomes</taxon>
        <taxon>ecological metagenomes</taxon>
    </lineage>
</organism>
<dbReference type="EMBL" id="UINC01025237">
    <property type="protein sequence ID" value="SVB00441.1"/>
    <property type="molecule type" value="Genomic_DNA"/>
</dbReference>
<proteinExistence type="predicted"/>
<sequence length="29" mass="3066">MVGNVNIGFIPYSVITWPSSSITTPLPSS</sequence>
<reference evidence="1" key="1">
    <citation type="submission" date="2018-05" db="EMBL/GenBank/DDBJ databases">
        <authorList>
            <person name="Lanie J.A."/>
            <person name="Ng W.-L."/>
            <person name="Kazmierczak K.M."/>
            <person name="Andrzejewski T.M."/>
            <person name="Davidsen T.M."/>
            <person name="Wayne K.J."/>
            <person name="Tettelin H."/>
            <person name="Glass J.I."/>
            <person name="Rusch D."/>
            <person name="Podicherti R."/>
            <person name="Tsui H.-C.T."/>
            <person name="Winkler M.E."/>
        </authorList>
    </citation>
    <scope>NUCLEOTIDE SEQUENCE</scope>
</reference>